<dbReference type="AlphaFoldDB" id="A0A974CRW5"/>
<protein>
    <submittedName>
        <fullName evidence="1">Uncharacterized protein</fullName>
    </submittedName>
</protein>
<name>A0A974CRW5_XENLA</name>
<organism evidence="1 2">
    <name type="scientific">Xenopus laevis</name>
    <name type="common">African clawed frog</name>
    <dbReference type="NCBI Taxonomy" id="8355"/>
    <lineage>
        <taxon>Eukaryota</taxon>
        <taxon>Metazoa</taxon>
        <taxon>Chordata</taxon>
        <taxon>Craniata</taxon>
        <taxon>Vertebrata</taxon>
        <taxon>Euteleostomi</taxon>
        <taxon>Amphibia</taxon>
        <taxon>Batrachia</taxon>
        <taxon>Anura</taxon>
        <taxon>Pipoidea</taxon>
        <taxon>Pipidae</taxon>
        <taxon>Xenopodinae</taxon>
        <taxon>Xenopus</taxon>
        <taxon>Xenopus</taxon>
    </lineage>
</organism>
<dbReference type="Proteomes" id="UP000694892">
    <property type="component" value="Chromosome 5S"/>
</dbReference>
<dbReference type="EMBL" id="CM004475">
    <property type="protein sequence ID" value="OCT78599.1"/>
    <property type="molecule type" value="Genomic_DNA"/>
</dbReference>
<accession>A0A974CRW5</accession>
<gene>
    <name evidence="1" type="ORF">XELAEV_18029686mg</name>
</gene>
<evidence type="ECO:0000313" key="2">
    <source>
        <dbReference type="Proteomes" id="UP000694892"/>
    </source>
</evidence>
<evidence type="ECO:0000313" key="1">
    <source>
        <dbReference type="EMBL" id="OCT78599.1"/>
    </source>
</evidence>
<proteinExistence type="predicted"/>
<reference evidence="2" key="1">
    <citation type="journal article" date="2016" name="Nature">
        <title>Genome evolution in the allotetraploid frog Xenopus laevis.</title>
        <authorList>
            <person name="Session A.M."/>
            <person name="Uno Y."/>
            <person name="Kwon T."/>
            <person name="Chapman J.A."/>
            <person name="Toyoda A."/>
            <person name="Takahashi S."/>
            <person name="Fukui A."/>
            <person name="Hikosaka A."/>
            <person name="Suzuki A."/>
            <person name="Kondo M."/>
            <person name="van Heeringen S.J."/>
            <person name="Quigley I."/>
            <person name="Heinz S."/>
            <person name="Ogino H."/>
            <person name="Ochi H."/>
            <person name="Hellsten U."/>
            <person name="Lyons J.B."/>
            <person name="Simakov O."/>
            <person name="Putnam N."/>
            <person name="Stites J."/>
            <person name="Kuroki Y."/>
            <person name="Tanaka T."/>
            <person name="Michiue T."/>
            <person name="Watanabe M."/>
            <person name="Bogdanovic O."/>
            <person name="Lister R."/>
            <person name="Georgiou G."/>
            <person name="Paranjpe S.S."/>
            <person name="van Kruijsbergen I."/>
            <person name="Shu S."/>
            <person name="Carlson J."/>
            <person name="Kinoshita T."/>
            <person name="Ohta Y."/>
            <person name="Mawaribuchi S."/>
            <person name="Jenkins J."/>
            <person name="Grimwood J."/>
            <person name="Schmutz J."/>
            <person name="Mitros T."/>
            <person name="Mozaffari S.V."/>
            <person name="Suzuki Y."/>
            <person name="Haramoto Y."/>
            <person name="Yamamoto T.S."/>
            <person name="Takagi C."/>
            <person name="Heald R."/>
            <person name="Miller K."/>
            <person name="Haudenschild C."/>
            <person name="Kitzman J."/>
            <person name="Nakayama T."/>
            <person name="Izutsu Y."/>
            <person name="Robert J."/>
            <person name="Fortriede J."/>
            <person name="Burns K."/>
            <person name="Lotay V."/>
            <person name="Karimi K."/>
            <person name="Yasuoka Y."/>
            <person name="Dichmann D.S."/>
            <person name="Flajnik M.F."/>
            <person name="Houston D.W."/>
            <person name="Shendure J."/>
            <person name="DuPasquier L."/>
            <person name="Vize P.D."/>
            <person name="Zorn A.M."/>
            <person name="Ito M."/>
            <person name="Marcotte E.M."/>
            <person name="Wallingford J.B."/>
            <person name="Ito Y."/>
            <person name="Asashima M."/>
            <person name="Ueno N."/>
            <person name="Matsuda Y."/>
            <person name="Veenstra G.J."/>
            <person name="Fujiyama A."/>
            <person name="Harland R.M."/>
            <person name="Taira M."/>
            <person name="Rokhsar D.S."/>
        </authorList>
    </citation>
    <scope>NUCLEOTIDE SEQUENCE [LARGE SCALE GENOMIC DNA]</scope>
    <source>
        <strain evidence="2">J</strain>
    </source>
</reference>
<sequence>MLILISLKGDLHTFDWMLKTDQFREMATNEQRRHWAKSTDFIQAISHFITAIWSRICHLGKSSSAGWRDIVLSVNSEFHDLPTSTLLLCGYGT</sequence>